<feature type="transmembrane region" description="Helical" evidence="6">
    <location>
        <begin position="121"/>
        <end position="142"/>
    </location>
</feature>
<feature type="transmembrane region" description="Helical" evidence="6">
    <location>
        <begin position="471"/>
        <end position="491"/>
    </location>
</feature>
<organism evidence="9 10">
    <name type="scientific">Adineta steineri</name>
    <dbReference type="NCBI Taxonomy" id="433720"/>
    <lineage>
        <taxon>Eukaryota</taxon>
        <taxon>Metazoa</taxon>
        <taxon>Spiralia</taxon>
        <taxon>Gnathifera</taxon>
        <taxon>Rotifera</taxon>
        <taxon>Eurotatoria</taxon>
        <taxon>Bdelloidea</taxon>
        <taxon>Adinetida</taxon>
        <taxon>Adinetidae</taxon>
        <taxon>Adineta</taxon>
    </lineage>
</organism>
<evidence type="ECO:0000256" key="5">
    <source>
        <dbReference type="SAM" id="MobiDB-lite"/>
    </source>
</evidence>
<feature type="region of interest" description="Disordered" evidence="5">
    <location>
        <begin position="932"/>
        <end position="962"/>
    </location>
</feature>
<feature type="transmembrane region" description="Helical" evidence="6">
    <location>
        <begin position="196"/>
        <end position="218"/>
    </location>
</feature>
<dbReference type="InterPro" id="IPR004841">
    <property type="entry name" value="AA-permease/SLC12A_dom"/>
</dbReference>
<dbReference type="GO" id="GO:1990573">
    <property type="term" value="P:potassium ion import across plasma membrane"/>
    <property type="evidence" value="ECO:0007669"/>
    <property type="project" value="TreeGrafter"/>
</dbReference>
<feature type="transmembrane region" description="Helical" evidence="6">
    <location>
        <begin position="171"/>
        <end position="189"/>
    </location>
</feature>
<reference evidence="9" key="1">
    <citation type="submission" date="2021-02" db="EMBL/GenBank/DDBJ databases">
        <authorList>
            <person name="Nowell W R."/>
        </authorList>
    </citation>
    <scope>NUCLEOTIDE SEQUENCE</scope>
</reference>
<keyword evidence="4 6" id="KW-0472">Membrane</keyword>
<accession>A0A815RK95</accession>
<feature type="domain" description="SLC12A transporter C-terminal" evidence="8">
    <location>
        <begin position="558"/>
        <end position="925"/>
    </location>
</feature>
<sequence>FSSKLRLGSTIDLNSEMISVVEPRMDQPSQLDIKPRIEVVKFGWIVGVLIRCVLNIFGVMLFLRLSWVTGQAGMGLACLIVIISTAVTVITAVSMSAICTNGEVKGGGTYYLISRSLGPEFGGAIGLIFSFANAVAAAMYAVGFAETVRDLLKEHGVKIFGTVVDGNSVNVVRVIGVITMTFILGIALIGMRGETVVQITLLITLTASLLNFFIGSFLPPTPYKRRHGFEGYSWKIIKENFGPRFQDGETFQHVFGVFFPSVTGILAGANISGNLKNPSHSIPLGTNVAIALTSFVYLTFCIVAGCTTRRDVNLDFYERKNGSIIQIVNCSSVINDTECKSGLIYNYQTMRMISAFGPIIIAGIFAATLSSALASLVGAPKVFQAVCRDMIFPCLKFFSVGNGKSDEPHRAYFLTYFISISFAAIGELNVIAPIISNFFLMTYALVNYSCFDASLAKASGWRPAFRYYNKWLALVGALLCVVVMFVINWWAALITLVASSGIFLYVRTTKPEINWGSSVQAHTYRRALDATLKLGTVQEHVKNFRPQMLVLTGNPICRPALVDLGSLVTHGNSLMICGNVVLDDPSINIRLNDQKEHGEAWLKKRNSKAFYQSIVAPTVRQGTMALLQCVGVGKMRPNVVFLGFKNDWLIKAEATNDYFNIIHDALDLKYGVGLLRLQSGLDFSDFFGPDIPEDQYDDEEDSEDEEKNEEFISSSPLRSGARSTTPRQQDVLMLKNTIINKGALLTMNVFHPKHSASTIIDVWWLFDDGGLTLLLPYLLRRRKRWRNCQFRIFSCVSGDKDDAERQHISMASLLAKFRINYADLHVLHGLNKPPNEKETEKFQQILQTWNQNNEAFPISDHEYEANKDKIKRGLKLHEYLLEYSSKSTLVVVTLPIPRKQSISAALYLAYLDAISYNLPPILFLRDIPEDQYDDEEDSEDEEKNEEFISSSPLRSGARSTTPRQQDVLMLKNTIINKGALLTMNVFHPKHSASTIIDVWWLFDDGGLTLLLPYLLRRRKRWRNCQFRIFSCVSGEKDDAERQHISMASLLAKFRINYADLHVLHGLNKPPSEKETEKFQQILQTWNQNNEAFPISDHEYEANKDKIKRGLKLHEYLLEYSSKSTLVVVTLPIPRKQSISAALYLAYLDAISYNLPPILFLRGNQKNVLTYYS</sequence>
<proteinExistence type="predicted"/>
<keyword evidence="3 6" id="KW-1133">Transmembrane helix</keyword>
<dbReference type="Pfam" id="PF03522">
    <property type="entry name" value="SLC12"/>
    <property type="match status" value="2"/>
</dbReference>
<dbReference type="GO" id="GO:0055078">
    <property type="term" value="P:sodium ion homeostasis"/>
    <property type="evidence" value="ECO:0007669"/>
    <property type="project" value="TreeGrafter"/>
</dbReference>
<dbReference type="GO" id="GO:0008511">
    <property type="term" value="F:sodium:potassium:chloride symporter activity"/>
    <property type="evidence" value="ECO:0007669"/>
    <property type="project" value="TreeGrafter"/>
</dbReference>
<dbReference type="AlphaFoldDB" id="A0A815RK95"/>
<evidence type="ECO:0000256" key="3">
    <source>
        <dbReference type="ARBA" id="ARBA00022989"/>
    </source>
</evidence>
<feature type="transmembrane region" description="Helical" evidence="6">
    <location>
        <begin position="251"/>
        <end position="272"/>
    </location>
</feature>
<feature type="transmembrane region" description="Helical" evidence="6">
    <location>
        <begin position="74"/>
        <end position="100"/>
    </location>
</feature>
<feature type="region of interest" description="Disordered" evidence="5">
    <location>
        <begin position="694"/>
        <end position="726"/>
    </location>
</feature>
<dbReference type="EMBL" id="CAJNOG010001895">
    <property type="protein sequence ID" value="CAF1478187.1"/>
    <property type="molecule type" value="Genomic_DNA"/>
</dbReference>
<dbReference type="InterPro" id="IPR004842">
    <property type="entry name" value="SLC12A_fam"/>
</dbReference>
<dbReference type="NCBIfam" id="TIGR00930">
    <property type="entry name" value="2a30"/>
    <property type="match status" value="1"/>
</dbReference>
<dbReference type="Proteomes" id="UP000663845">
    <property type="component" value="Unassembled WGS sequence"/>
</dbReference>
<feature type="compositionally biased region" description="Polar residues" evidence="5">
    <location>
        <begin position="947"/>
        <end position="962"/>
    </location>
</feature>
<evidence type="ECO:0000256" key="4">
    <source>
        <dbReference type="ARBA" id="ARBA00023136"/>
    </source>
</evidence>
<feature type="compositionally biased region" description="Polar residues" evidence="5">
    <location>
        <begin position="711"/>
        <end position="726"/>
    </location>
</feature>
<dbReference type="PANTHER" id="PTHR11827:SF103">
    <property type="entry name" value="SODIUM CHLORIDE COTRANSPORTER 69, ISOFORM E"/>
    <property type="match status" value="1"/>
</dbReference>
<dbReference type="GO" id="GO:0055064">
    <property type="term" value="P:chloride ion homeostasis"/>
    <property type="evidence" value="ECO:0007669"/>
    <property type="project" value="TreeGrafter"/>
</dbReference>
<evidence type="ECO:0000256" key="1">
    <source>
        <dbReference type="ARBA" id="ARBA00004141"/>
    </source>
</evidence>
<dbReference type="GO" id="GO:0006884">
    <property type="term" value="P:cell volume homeostasis"/>
    <property type="evidence" value="ECO:0007669"/>
    <property type="project" value="TreeGrafter"/>
</dbReference>
<evidence type="ECO:0000259" key="7">
    <source>
        <dbReference type="Pfam" id="PF00324"/>
    </source>
</evidence>
<feature type="transmembrane region" description="Helical" evidence="6">
    <location>
        <begin position="284"/>
        <end position="305"/>
    </location>
</feature>
<feature type="transmembrane region" description="Helical" evidence="6">
    <location>
        <begin position="42"/>
        <end position="62"/>
    </location>
</feature>
<feature type="domain" description="Amino acid permease/ SLC12A" evidence="7">
    <location>
        <begin position="47"/>
        <end position="549"/>
    </location>
</feature>
<dbReference type="Pfam" id="PF00324">
    <property type="entry name" value="AA_permease"/>
    <property type="match status" value="1"/>
</dbReference>
<feature type="compositionally biased region" description="Acidic residues" evidence="5">
    <location>
        <begin position="932"/>
        <end position="944"/>
    </location>
</feature>
<feature type="domain" description="SLC12A transporter C-terminal" evidence="8">
    <location>
        <begin position="943"/>
        <end position="1172"/>
    </location>
</feature>
<protein>
    <submittedName>
        <fullName evidence="9">Uncharacterized protein</fullName>
    </submittedName>
</protein>
<name>A0A815RK95_9BILA</name>
<evidence type="ECO:0000259" key="8">
    <source>
        <dbReference type="Pfam" id="PF03522"/>
    </source>
</evidence>
<dbReference type="GO" id="GO:0055075">
    <property type="term" value="P:potassium ion homeostasis"/>
    <property type="evidence" value="ECO:0007669"/>
    <property type="project" value="TreeGrafter"/>
</dbReference>
<evidence type="ECO:0000313" key="10">
    <source>
        <dbReference type="Proteomes" id="UP000663845"/>
    </source>
</evidence>
<comment type="caution">
    <text evidence="9">The sequence shown here is derived from an EMBL/GenBank/DDBJ whole genome shotgun (WGS) entry which is preliminary data.</text>
</comment>
<dbReference type="GO" id="GO:0016020">
    <property type="term" value="C:membrane"/>
    <property type="evidence" value="ECO:0007669"/>
    <property type="project" value="UniProtKB-SubCell"/>
</dbReference>
<keyword evidence="2 6" id="KW-0812">Transmembrane</keyword>
<gene>
    <name evidence="9" type="ORF">JYZ213_LOCUS42213</name>
</gene>
<comment type="subcellular location">
    <subcellularLocation>
        <location evidence="1">Membrane</location>
        <topology evidence="1">Multi-pass membrane protein</topology>
    </subcellularLocation>
</comment>
<dbReference type="Gene3D" id="1.20.1740.10">
    <property type="entry name" value="Amino acid/polyamine transporter I"/>
    <property type="match status" value="1"/>
</dbReference>
<feature type="non-terminal residue" evidence="9">
    <location>
        <position position="1"/>
    </location>
</feature>
<feature type="compositionally biased region" description="Acidic residues" evidence="5">
    <location>
        <begin position="694"/>
        <end position="708"/>
    </location>
</feature>
<evidence type="ECO:0000256" key="2">
    <source>
        <dbReference type="ARBA" id="ARBA00022692"/>
    </source>
</evidence>
<feature type="transmembrane region" description="Helical" evidence="6">
    <location>
        <begin position="411"/>
        <end position="432"/>
    </location>
</feature>
<evidence type="ECO:0000313" key="9">
    <source>
        <dbReference type="EMBL" id="CAF1478187.1"/>
    </source>
</evidence>
<dbReference type="FunFam" id="1.20.1740.10:FF:000022">
    <property type="entry name" value="Bumetanide-sensitive na-k-cl cotransport protein"/>
    <property type="match status" value="1"/>
</dbReference>
<feature type="transmembrane region" description="Helical" evidence="6">
    <location>
        <begin position="355"/>
        <end position="379"/>
    </location>
</feature>
<evidence type="ECO:0000256" key="6">
    <source>
        <dbReference type="SAM" id="Phobius"/>
    </source>
</evidence>
<dbReference type="InterPro" id="IPR018491">
    <property type="entry name" value="SLC12_C"/>
</dbReference>
<dbReference type="PANTHER" id="PTHR11827">
    <property type="entry name" value="SOLUTE CARRIER FAMILY 12, CATION COTRANSPORTERS"/>
    <property type="match status" value="1"/>
</dbReference>